<organism evidence="1 2">
    <name type="scientific">Candidatus Falkowbacteria bacterium CG11_big_fil_rev_8_21_14_0_20_39_10</name>
    <dbReference type="NCBI Taxonomy" id="1974570"/>
    <lineage>
        <taxon>Bacteria</taxon>
        <taxon>Candidatus Falkowiibacteriota</taxon>
    </lineage>
</organism>
<sequence>MGHFQAIIIFLNTSIFIKKIMKAHILITNKETFPICRDRLIWGVGIEDIPEHFNELVDMKNSRKPYLKMLVDMLGIRKGDLVFLYERRVGFHGVYKASSDLFWDTSDIVDTSNGNIIGKQWPLRICLECVNYFPNPVPEDLLFSTPKYENDFWIWAYRKVQGPRGCNTITNEAAESLIELLVKVNNIDQKYANFNPYQKPQQTENIFLPLNLETKRVELEDILRGYLIGILDKNSDDGLYNIFGPMEDIEWSANNVPYHITQKNIDILCFHKNFKYTGLPFRYKYSVIELKKDISKPIDVTQLVRYSQWAAIRLANGELEMIQPILIAAGFQDDTIRKAKESDFNQRGIKLFQYEVISNNKIKFKEL</sequence>
<accession>A0A2M6K8X9</accession>
<dbReference type="EMBL" id="PCWW01000038">
    <property type="protein sequence ID" value="PIR13416.1"/>
    <property type="molecule type" value="Genomic_DNA"/>
</dbReference>
<protein>
    <submittedName>
        <fullName evidence="1">Uncharacterized protein</fullName>
    </submittedName>
</protein>
<evidence type="ECO:0000313" key="1">
    <source>
        <dbReference type="EMBL" id="PIR13416.1"/>
    </source>
</evidence>
<dbReference type="GO" id="GO:0003676">
    <property type="term" value="F:nucleic acid binding"/>
    <property type="evidence" value="ECO:0007669"/>
    <property type="project" value="InterPro"/>
</dbReference>
<dbReference type="SUPFAM" id="SSF88697">
    <property type="entry name" value="PUA domain-like"/>
    <property type="match status" value="1"/>
</dbReference>
<comment type="caution">
    <text evidence="1">The sequence shown here is derived from an EMBL/GenBank/DDBJ whole genome shotgun (WGS) entry which is preliminary data.</text>
</comment>
<dbReference type="Gene3D" id="3.10.590.10">
    <property type="entry name" value="ph1033 like domains"/>
    <property type="match status" value="1"/>
</dbReference>
<reference evidence="1 2" key="1">
    <citation type="submission" date="2017-09" db="EMBL/GenBank/DDBJ databases">
        <title>Depth-based differentiation of microbial function through sediment-hosted aquifers and enrichment of novel symbionts in the deep terrestrial subsurface.</title>
        <authorList>
            <person name="Probst A.J."/>
            <person name="Ladd B."/>
            <person name="Jarett J.K."/>
            <person name="Geller-Mcgrath D.E."/>
            <person name="Sieber C.M."/>
            <person name="Emerson J.B."/>
            <person name="Anantharaman K."/>
            <person name="Thomas B.C."/>
            <person name="Malmstrom R."/>
            <person name="Stieglmeier M."/>
            <person name="Klingl A."/>
            <person name="Woyke T."/>
            <person name="Ryan C.M."/>
            <person name="Banfield J.F."/>
        </authorList>
    </citation>
    <scope>NUCLEOTIDE SEQUENCE [LARGE SCALE GENOMIC DNA]</scope>
    <source>
        <strain evidence="1">CG11_big_fil_rev_8_21_14_0_20_39_10</strain>
    </source>
</reference>
<dbReference type="InterPro" id="IPR011856">
    <property type="entry name" value="tRNA_endonuc-like_dom_sf"/>
</dbReference>
<dbReference type="InterPro" id="IPR015947">
    <property type="entry name" value="PUA-like_sf"/>
</dbReference>
<evidence type="ECO:0000313" key="2">
    <source>
        <dbReference type="Proteomes" id="UP000230869"/>
    </source>
</evidence>
<dbReference type="Proteomes" id="UP000230869">
    <property type="component" value="Unassembled WGS sequence"/>
</dbReference>
<dbReference type="AlphaFoldDB" id="A0A2M6K8X9"/>
<gene>
    <name evidence="1" type="ORF">COV49_02305</name>
</gene>
<dbReference type="Gene3D" id="3.40.1350.10">
    <property type="match status" value="1"/>
</dbReference>
<proteinExistence type="predicted"/>
<name>A0A2M6K8X9_9BACT</name>